<proteinExistence type="predicted"/>
<dbReference type="AlphaFoldDB" id="A0A0S4L7F7"/>
<dbReference type="Proteomes" id="UP000198736">
    <property type="component" value="Unassembled WGS sequence"/>
</dbReference>
<dbReference type="EMBL" id="CZPZ01000003">
    <property type="protein sequence ID" value="CUS32718.1"/>
    <property type="molecule type" value="Genomic_DNA"/>
</dbReference>
<keyword evidence="3" id="KW-1185">Reference proteome</keyword>
<protein>
    <submittedName>
        <fullName evidence="2">Uncharacterized protein</fullName>
    </submittedName>
</protein>
<evidence type="ECO:0000313" key="3">
    <source>
        <dbReference type="Proteomes" id="UP000198736"/>
    </source>
</evidence>
<sequence length="38" mass="4137">MWAEEAKRADGKDEYTAGEEGSDHEGCLIPQARATASR</sequence>
<name>A0A0S4L7F7_9BACT</name>
<feature type="region of interest" description="Disordered" evidence="1">
    <location>
        <begin position="1"/>
        <end position="38"/>
    </location>
</feature>
<accession>A0A0S4L7F7</accession>
<evidence type="ECO:0000256" key="1">
    <source>
        <dbReference type="SAM" id="MobiDB-lite"/>
    </source>
</evidence>
<reference evidence="3" key="1">
    <citation type="submission" date="2015-10" db="EMBL/GenBank/DDBJ databases">
        <authorList>
            <person name="Luecker S."/>
            <person name="Luecker S."/>
        </authorList>
    </citation>
    <scope>NUCLEOTIDE SEQUENCE [LARGE SCALE GENOMIC DNA]</scope>
</reference>
<evidence type="ECO:0000313" key="2">
    <source>
        <dbReference type="EMBL" id="CUS32718.1"/>
    </source>
</evidence>
<organism evidence="2 3">
    <name type="scientific">Candidatus Nitrospira nitrificans</name>
    <dbReference type="NCBI Taxonomy" id="1742973"/>
    <lineage>
        <taxon>Bacteria</taxon>
        <taxon>Pseudomonadati</taxon>
        <taxon>Nitrospirota</taxon>
        <taxon>Nitrospiria</taxon>
        <taxon>Nitrospirales</taxon>
        <taxon>Nitrospiraceae</taxon>
        <taxon>Nitrospira</taxon>
    </lineage>
</organism>
<feature type="compositionally biased region" description="Basic and acidic residues" evidence="1">
    <location>
        <begin position="1"/>
        <end position="26"/>
    </location>
</feature>
<gene>
    <name evidence="2" type="ORF">COMA2_110057</name>
</gene>